<dbReference type="InterPro" id="IPR056801">
    <property type="entry name" value="SBSPON_C"/>
</dbReference>
<organism evidence="7">
    <name type="scientific">Thelazia callipaeda</name>
    <name type="common">Oriental eyeworm</name>
    <name type="synonym">Parasitic nematode</name>
    <dbReference type="NCBI Taxonomy" id="103827"/>
    <lineage>
        <taxon>Eukaryota</taxon>
        <taxon>Metazoa</taxon>
        <taxon>Ecdysozoa</taxon>
        <taxon>Nematoda</taxon>
        <taxon>Chromadorea</taxon>
        <taxon>Rhabditida</taxon>
        <taxon>Spirurina</taxon>
        <taxon>Spiruromorpha</taxon>
        <taxon>Thelazioidea</taxon>
        <taxon>Thelaziidae</taxon>
        <taxon>Thelazia</taxon>
    </lineage>
</organism>
<dbReference type="PANTHER" id="PTHR20920:SF5">
    <property type="entry name" value="SMB DOMAIN-CONTAINING PROTEIN"/>
    <property type="match status" value="1"/>
</dbReference>
<dbReference type="PROSITE" id="PS00524">
    <property type="entry name" value="SMB_1"/>
    <property type="match status" value="1"/>
</dbReference>
<dbReference type="Pfam" id="PF25031">
    <property type="entry name" value="SBSPON_C"/>
    <property type="match status" value="1"/>
</dbReference>
<proteinExistence type="predicted"/>
<dbReference type="SUPFAM" id="SSF90188">
    <property type="entry name" value="Somatomedin B domain"/>
    <property type="match status" value="1"/>
</dbReference>
<dbReference type="Pfam" id="PF01033">
    <property type="entry name" value="Somatomedin_B"/>
    <property type="match status" value="1"/>
</dbReference>
<dbReference type="InterPro" id="IPR039942">
    <property type="entry name" value="SBSPO"/>
</dbReference>
<evidence type="ECO:0000313" key="6">
    <source>
        <dbReference type="Proteomes" id="UP000276776"/>
    </source>
</evidence>
<keyword evidence="3" id="KW-0325">Glycoprotein</keyword>
<dbReference type="OrthoDB" id="98591at2759"/>
<dbReference type="SMART" id="SM00209">
    <property type="entry name" value="TSP1"/>
    <property type="match status" value="1"/>
</dbReference>
<dbReference type="OMA" id="ECQPEAQ"/>
<dbReference type="InterPro" id="IPR000884">
    <property type="entry name" value="TSP1_rpt"/>
</dbReference>
<evidence type="ECO:0000256" key="2">
    <source>
        <dbReference type="ARBA" id="ARBA00023157"/>
    </source>
</evidence>
<name>A0A0N5D7I3_THECL</name>
<reference evidence="7" key="1">
    <citation type="submission" date="2017-02" db="UniProtKB">
        <authorList>
            <consortium name="WormBaseParasite"/>
        </authorList>
    </citation>
    <scope>IDENTIFICATION</scope>
</reference>
<evidence type="ECO:0000256" key="1">
    <source>
        <dbReference type="ARBA" id="ARBA00022729"/>
    </source>
</evidence>
<evidence type="ECO:0000313" key="7">
    <source>
        <dbReference type="WBParaSite" id="TCLT_0000903101-mRNA-1"/>
    </source>
</evidence>
<dbReference type="WBParaSite" id="TCLT_0000903101-mRNA-1">
    <property type="protein sequence ID" value="TCLT_0000903101-mRNA-1"/>
    <property type="gene ID" value="TCLT_0000903101"/>
</dbReference>
<dbReference type="STRING" id="103827.A0A0N5D7I3"/>
<dbReference type="PROSITE" id="PS50092">
    <property type="entry name" value="TSP1"/>
    <property type="match status" value="1"/>
</dbReference>
<feature type="domain" description="SMB" evidence="4">
    <location>
        <begin position="212"/>
        <end position="241"/>
    </location>
</feature>
<dbReference type="SUPFAM" id="SSF82895">
    <property type="entry name" value="TSP-1 type 1 repeat"/>
    <property type="match status" value="1"/>
</dbReference>
<dbReference type="Proteomes" id="UP000276776">
    <property type="component" value="Unassembled WGS sequence"/>
</dbReference>
<keyword evidence="2" id="KW-1015">Disulfide bond</keyword>
<accession>A0A0N5D7I3</accession>
<sequence length="457" mass="52571">MVLGLVEWLTSVSYITVLLVLPVIHCGCYQTQLCCLGFNLTCVANDNASQQFLRKQRNFPRRCRHPLVFDVNMNPIGKLVTPDLVALGRDGMKALRRHGSTFAFNSWLLLASSYDTNLSYQSNYWTDQVVKSQNTSSTLPFLHHKIVFGEPFNSNDEANETIRYYRHHKFIRINASKQVDNYRYSLLNRHVPLVVRNSRGPSNLVLLQNFVNDDNLCYCDEKCITFGDCCFDYAFMCSPVDCIVGQWSTWSACAADEGECGLGTQIRSRKVERHPHRGGRACAALLEKTTCVRDCPQHFQQAVSKYYLTSTFTLFFPIYDKRWYDSAESSVALILNYSFNETREESSRHHRFHWDIGKTTNNYYCVTYQLGWVNANCVNKQITAKLFTGNKVCIECQPEAQRHRKTATCASDLNDRETGFWKLIGPKSCNGIWTRLFRTDNCRCAINIPYLDAFLFV</sequence>
<dbReference type="InterPro" id="IPR036024">
    <property type="entry name" value="Somatomedin_B-like_dom_sf"/>
</dbReference>
<dbReference type="AlphaFoldDB" id="A0A0N5D7I3"/>
<dbReference type="Pfam" id="PF19028">
    <property type="entry name" value="TSP1_spondin"/>
    <property type="match status" value="1"/>
</dbReference>
<reference evidence="5 6" key="2">
    <citation type="submission" date="2018-11" db="EMBL/GenBank/DDBJ databases">
        <authorList>
            <consortium name="Pathogen Informatics"/>
        </authorList>
    </citation>
    <scope>NUCLEOTIDE SEQUENCE [LARGE SCALE GENOMIC DNA]</scope>
</reference>
<dbReference type="InterPro" id="IPR036383">
    <property type="entry name" value="TSP1_rpt_sf"/>
</dbReference>
<dbReference type="EMBL" id="UYYF01004718">
    <property type="protein sequence ID" value="VDN06619.1"/>
    <property type="molecule type" value="Genomic_DNA"/>
</dbReference>
<protein>
    <submittedName>
        <fullName evidence="7">SMB domain-containing protein</fullName>
    </submittedName>
</protein>
<keyword evidence="1" id="KW-0732">Signal</keyword>
<evidence type="ECO:0000259" key="4">
    <source>
        <dbReference type="PROSITE" id="PS50958"/>
    </source>
</evidence>
<dbReference type="PROSITE" id="PS50958">
    <property type="entry name" value="SMB_2"/>
    <property type="match status" value="1"/>
</dbReference>
<evidence type="ECO:0000313" key="5">
    <source>
        <dbReference type="EMBL" id="VDN06619.1"/>
    </source>
</evidence>
<dbReference type="Gene3D" id="2.20.100.10">
    <property type="entry name" value="Thrombospondin type-1 (TSP1) repeat"/>
    <property type="match status" value="1"/>
</dbReference>
<keyword evidence="6" id="KW-1185">Reference proteome</keyword>
<evidence type="ECO:0000256" key="3">
    <source>
        <dbReference type="ARBA" id="ARBA00023180"/>
    </source>
</evidence>
<dbReference type="PANTHER" id="PTHR20920">
    <property type="entry name" value="RPE-SPONDIN"/>
    <property type="match status" value="1"/>
</dbReference>
<gene>
    <name evidence="5" type="ORF">TCLT_LOCUS9020</name>
</gene>
<dbReference type="InterPro" id="IPR044004">
    <property type="entry name" value="TSP1_spondin_dom"/>
</dbReference>
<dbReference type="InterPro" id="IPR001212">
    <property type="entry name" value="Somatomedin_B_dom"/>
</dbReference>